<evidence type="ECO:0000313" key="9">
    <source>
        <dbReference type="Proteomes" id="UP001300502"/>
    </source>
</evidence>
<evidence type="ECO:0000256" key="5">
    <source>
        <dbReference type="ARBA" id="ARBA00023136"/>
    </source>
</evidence>
<feature type="transmembrane region" description="Helical" evidence="6">
    <location>
        <begin position="397"/>
        <end position="419"/>
    </location>
</feature>
<sequence>MASTRFRKFMQFLENLQKTFETHRTVLTVGGTLLSASAAWAGYLARTHHQASIEKRLEAIQSQIKDPQKSKKAKTSILEQYEWIWKYAVPSSTFTMAFGYFLGWRKGRLQLWERMNKDPEICRILKEREEARQRQQAERFRRPLLILSRAKSLWNRARTKTSALTGFTSPSSQLQQISSSQVGKTSQVPSPISLVNRVKTRYARASAAFMKNNEMFVSFVSTRWIGRRNKSLCRLCCCNNRKYQSKTKFLVACRFSQWWKTVTSSYLTSAGENYGKLSYLLLHAVTIIWGTQHALIKYSLQYTSPEFFNFIRFLLAFLTCLPSLRSSPFTIFNPSLWFSGMELGFWLFLGFALQSLGLETTEANKSGFLLYLNVKFVPLCLWLLYGKRISLDTWSSVFLAFFGDIYCILAALASSLFIIRLGNAAKQYSATLLNICSLFTVTLCCLIWFGLEHVSDLSQIQEQWKLVPKLVEQQWWCWLYLGCVTTGLGNWLQTIAQRNISPEKASIVYALDPLYGAIFSWWFLQETLSLQGCIGALFIVGAAIYSAKTT</sequence>
<dbReference type="PANTHER" id="PTHR42920">
    <property type="entry name" value="OS03G0707200 PROTEIN-RELATED"/>
    <property type="match status" value="1"/>
</dbReference>
<dbReference type="InterPro" id="IPR051258">
    <property type="entry name" value="Diverse_Substrate_Transporter"/>
</dbReference>
<evidence type="ECO:0000256" key="2">
    <source>
        <dbReference type="ARBA" id="ARBA00022475"/>
    </source>
</evidence>
<dbReference type="GO" id="GO:0005886">
    <property type="term" value="C:plasma membrane"/>
    <property type="evidence" value="ECO:0007669"/>
    <property type="project" value="UniProtKB-SubCell"/>
</dbReference>
<dbReference type="SUPFAM" id="SSF103481">
    <property type="entry name" value="Multidrug resistance efflux transporter EmrE"/>
    <property type="match status" value="2"/>
</dbReference>
<keyword evidence="2" id="KW-1003">Cell membrane</keyword>
<comment type="caution">
    <text evidence="8">The sequence shown here is derived from an EMBL/GenBank/DDBJ whole genome shotgun (WGS) entry which is preliminary data.</text>
</comment>
<reference evidence="8 9" key="1">
    <citation type="submission" date="2022-07" db="EMBL/GenBank/DDBJ databases">
        <title>Genome-wide signatures of adaptation to extreme environments.</title>
        <authorList>
            <person name="Cho C.H."/>
            <person name="Yoon H.S."/>
        </authorList>
    </citation>
    <scope>NUCLEOTIDE SEQUENCE [LARGE SCALE GENOMIC DNA]</scope>
    <source>
        <strain evidence="8 9">108.79 E11</strain>
    </source>
</reference>
<feature type="transmembrane region" description="Helical" evidence="6">
    <location>
        <begin position="505"/>
        <end position="523"/>
    </location>
</feature>
<evidence type="ECO:0000259" key="7">
    <source>
        <dbReference type="Pfam" id="PF00892"/>
    </source>
</evidence>
<keyword evidence="3 6" id="KW-0812">Transmembrane</keyword>
<gene>
    <name evidence="8" type="ORF">GAYE_PCTG10G0509</name>
</gene>
<keyword evidence="9" id="KW-1185">Reference proteome</keyword>
<protein>
    <recommendedName>
        <fullName evidence="7">EamA domain-containing protein</fullName>
    </recommendedName>
</protein>
<keyword evidence="5 6" id="KW-0472">Membrane</keyword>
<organism evidence="8 9">
    <name type="scientific">Galdieria yellowstonensis</name>
    <dbReference type="NCBI Taxonomy" id="3028027"/>
    <lineage>
        <taxon>Eukaryota</taxon>
        <taxon>Rhodophyta</taxon>
        <taxon>Bangiophyceae</taxon>
        <taxon>Galdieriales</taxon>
        <taxon>Galdieriaceae</taxon>
        <taxon>Galdieria</taxon>
    </lineage>
</organism>
<name>A0AAV9I652_9RHOD</name>
<dbReference type="EMBL" id="JANCYU010000006">
    <property type="protein sequence ID" value="KAK4522619.1"/>
    <property type="molecule type" value="Genomic_DNA"/>
</dbReference>
<feature type="transmembrane region" description="Helical" evidence="6">
    <location>
        <begin position="336"/>
        <end position="356"/>
    </location>
</feature>
<evidence type="ECO:0000256" key="3">
    <source>
        <dbReference type="ARBA" id="ARBA00022692"/>
    </source>
</evidence>
<feature type="transmembrane region" description="Helical" evidence="6">
    <location>
        <begin position="473"/>
        <end position="493"/>
    </location>
</feature>
<accession>A0AAV9I652</accession>
<feature type="domain" description="EamA" evidence="7">
    <location>
        <begin position="278"/>
        <end position="403"/>
    </location>
</feature>
<evidence type="ECO:0000256" key="1">
    <source>
        <dbReference type="ARBA" id="ARBA00004651"/>
    </source>
</evidence>
<feature type="transmembrane region" description="Helical" evidence="6">
    <location>
        <begin position="368"/>
        <end position="385"/>
    </location>
</feature>
<dbReference type="AlphaFoldDB" id="A0AAV9I652"/>
<proteinExistence type="predicted"/>
<dbReference type="Pfam" id="PF00892">
    <property type="entry name" value="EamA"/>
    <property type="match status" value="1"/>
</dbReference>
<evidence type="ECO:0000256" key="4">
    <source>
        <dbReference type="ARBA" id="ARBA00022989"/>
    </source>
</evidence>
<dbReference type="Proteomes" id="UP001300502">
    <property type="component" value="Unassembled WGS sequence"/>
</dbReference>
<feature type="transmembrane region" description="Helical" evidence="6">
    <location>
        <begin position="529"/>
        <end position="547"/>
    </location>
</feature>
<comment type="subcellular location">
    <subcellularLocation>
        <location evidence="1">Cell membrane</location>
        <topology evidence="1">Multi-pass membrane protein</topology>
    </subcellularLocation>
</comment>
<evidence type="ECO:0000256" key="6">
    <source>
        <dbReference type="SAM" id="Phobius"/>
    </source>
</evidence>
<dbReference type="InterPro" id="IPR037185">
    <property type="entry name" value="EmrE-like"/>
</dbReference>
<keyword evidence="4 6" id="KW-1133">Transmembrane helix</keyword>
<dbReference type="PANTHER" id="PTHR42920:SF5">
    <property type="entry name" value="EAMA DOMAIN-CONTAINING PROTEIN"/>
    <property type="match status" value="1"/>
</dbReference>
<feature type="transmembrane region" description="Helical" evidence="6">
    <location>
        <begin position="431"/>
        <end position="451"/>
    </location>
</feature>
<dbReference type="InterPro" id="IPR000620">
    <property type="entry name" value="EamA_dom"/>
</dbReference>
<evidence type="ECO:0000313" key="8">
    <source>
        <dbReference type="EMBL" id="KAK4522619.1"/>
    </source>
</evidence>